<feature type="region of interest" description="Disordered" evidence="1">
    <location>
        <begin position="504"/>
        <end position="523"/>
    </location>
</feature>
<evidence type="ECO:0000256" key="1">
    <source>
        <dbReference type="SAM" id="MobiDB-lite"/>
    </source>
</evidence>
<feature type="region of interest" description="Disordered" evidence="1">
    <location>
        <begin position="192"/>
        <end position="213"/>
    </location>
</feature>
<dbReference type="EMBL" id="HG739092">
    <property type="protein sequence ID" value="CDP02769.1"/>
    <property type="molecule type" value="Genomic_DNA"/>
</dbReference>
<feature type="domain" description="DUF3741" evidence="3">
    <location>
        <begin position="96"/>
        <end position="119"/>
    </location>
</feature>
<evidence type="ECO:0000259" key="3">
    <source>
        <dbReference type="Pfam" id="PF14383"/>
    </source>
</evidence>
<gene>
    <name evidence="4" type="ORF">GSCOC_T00040262001</name>
</gene>
<evidence type="ECO:0000259" key="2">
    <source>
        <dbReference type="Pfam" id="PF14309"/>
    </source>
</evidence>
<dbReference type="InterPro" id="IPR032795">
    <property type="entry name" value="DUF3741-assoc"/>
</dbReference>
<dbReference type="Gramene" id="CDP02769">
    <property type="protein sequence ID" value="CDP02769"/>
    <property type="gene ID" value="GSCOC_T00040262001"/>
</dbReference>
<dbReference type="Pfam" id="PF14383">
    <property type="entry name" value="VARLMGL"/>
    <property type="match status" value="1"/>
</dbReference>
<dbReference type="Proteomes" id="UP000295252">
    <property type="component" value="Chromosome IX"/>
</dbReference>
<dbReference type="FunCoup" id="A0A068U3N6">
    <property type="interactions" value="362"/>
</dbReference>
<feature type="region of interest" description="Disordered" evidence="1">
    <location>
        <begin position="117"/>
        <end position="142"/>
    </location>
</feature>
<feature type="region of interest" description="Disordered" evidence="1">
    <location>
        <begin position="463"/>
        <end position="499"/>
    </location>
</feature>
<accession>A0A068U3N6</accession>
<name>A0A068U3N6_COFCA</name>
<evidence type="ECO:0008006" key="6">
    <source>
        <dbReference type="Google" id="ProtNLM"/>
    </source>
</evidence>
<reference evidence="5" key="1">
    <citation type="journal article" date="2014" name="Science">
        <title>The coffee genome provides insight into the convergent evolution of caffeine biosynthesis.</title>
        <authorList>
            <person name="Denoeud F."/>
            <person name="Carretero-Paulet L."/>
            <person name="Dereeper A."/>
            <person name="Droc G."/>
            <person name="Guyot R."/>
            <person name="Pietrella M."/>
            <person name="Zheng C."/>
            <person name="Alberti A."/>
            <person name="Anthony F."/>
            <person name="Aprea G."/>
            <person name="Aury J.M."/>
            <person name="Bento P."/>
            <person name="Bernard M."/>
            <person name="Bocs S."/>
            <person name="Campa C."/>
            <person name="Cenci A."/>
            <person name="Combes M.C."/>
            <person name="Crouzillat D."/>
            <person name="Da Silva C."/>
            <person name="Daddiego L."/>
            <person name="De Bellis F."/>
            <person name="Dussert S."/>
            <person name="Garsmeur O."/>
            <person name="Gayraud T."/>
            <person name="Guignon V."/>
            <person name="Jahn K."/>
            <person name="Jamilloux V."/>
            <person name="Joet T."/>
            <person name="Labadie K."/>
            <person name="Lan T."/>
            <person name="Leclercq J."/>
            <person name="Lepelley M."/>
            <person name="Leroy T."/>
            <person name="Li L.T."/>
            <person name="Librado P."/>
            <person name="Lopez L."/>
            <person name="Munoz A."/>
            <person name="Noel B."/>
            <person name="Pallavicini A."/>
            <person name="Perrotta G."/>
            <person name="Poncet V."/>
            <person name="Pot D."/>
            <person name="Priyono X."/>
            <person name="Rigoreau M."/>
            <person name="Rouard M."/>
            <person name="Rozas J."/>
            <person name="Tranchant-Dubreuil C."/>
            <person name="VanBuren R."/>
            <person name="Zhang Q."/>
            <person name="Andrade A.C."/>
            <person name="Argout X."/>
            <person name="Bertrand B."/>
            <person name="de Kochko A."/>
            <person name="Graziosi G."/>
            <person name="Henry R.J."/>
            <person name="Jayarama X."/>
            <person name="Ming R."/>
            <person name="Nagai C."/>
            <person name="Rounsley S."/>
            <person name="Sankoff D."/>
            <person name="Giuliano G."/>
            <person name="Albert V.A."/>
            <person name="Wincker P."/>
            <person name="Lashermes P."/>
        </authorList>
    </citation>
    <scope>NUCLEOTIDE SEQUENCE [LARGE SCALE GENOMIC DNA]</scope>
    <source>
        <strain evidence="5">cv. DH200-94</strain>
    </source>
</reference>
<evidence type="ECO:0000313" key="5">
    <source>
        <dbReference type="Proteomes" id="UP000295252"/>
    </source>
</evidence>
<dbReference type="PANTHER" id="PTHR21726">
    <property type="entry name" value="PHOSPHATIDYLINOSITOL N-ACETYLGLUCOSAMINYLTRANSFERASE SUBUNIT P DOWN SYNDROME CRITICAL REGION PROTEIN 5 -RELATED"/>
    <property type="match status" value="1"/>
</dbReference>
<dbReference type="PhylomeDB" id="A0A068U3N6"/>
<dbReference type="PANTHER" id="PTHR21726:SF61">
    <property type="entry name" value="DNAA INITIATOR-ASSOCIATING PROTEIN"/>
    <property type="match status" value="1"/>
</dbReference>
<feature type="domain" description="DUF4378" evidence="2">
    <location>
        <begin position="824"/>
        <end position="958"/>
    </location>
</feature>
<feature type="compositionally biased region" description="Basic and acidic residues" evidence="1">
    <location>
        <begin position="133"/>
        <end position="142"/>
    </location>
</feature>
<dbReference type="Pfam" id="PF14309">
    <property type="entry name" value="DUF4378"/>
    <property type="match status" value="1"/>
</dbReference>
<dbReference type="OrthoDB" id="1928505at2759"/>
<keyword evidence="5" id="KW-1185">Reference proteome</keyword>
<proteinExistence type="predicted"/>
<sequence length="972" mass="107520">MSEISGQTTLAIVEKRPQRPGGCAGILFQVFDWNRKFAKKKLFSKKLLPPVRLRKSSKKFGVDEKLPKLRLIADENSGGFPYMKKNEGCCNGDTAQKNEMRAPGLVARLMGLESMPDVKQDKSKKTLLSGSGSDKEEYVHSHGRFEREELIAEKGETKQEFRPQKLQKTGLSERKPVTKFGAEALQIKHMLSRSRKHHQKLVSPVKSPRNVSGRNASRFIGAATRILEPGLQRSKSKCALAYSNAIDHPPTADAFLVEANDVESFQDARCFQTSAKPLNGQSSSCTNCGHSLGGMSTAEQQPALSSGSQFVHPPCQMSERESGRLAIFCPELEKGKTEEGSLLYAAAAMEGRQPCANYMPEIKLLKKAGQRLWQAASPQGKLQKDVSPACLRHKMQGQDQMFQVRNRLPSRSKLIRVQSNRVSAAANATNETTNLVLQKQNISNHSHLRMSPKQDIYRLDTDQRFGDRGHDSLSPLQKRRSLNSSRQNEGSRFVSSTLVKPTNIRSSAISGKGRSSTSHSTIGPCTSIRLAHLQGSINADSSQNDSDVISFTFKSPMKRKTGIHADMEGKRNQSGPNSEVTLRKLSLNENEGKRNSLKSFPLSGDSLGVLLEQKLKELTCQEEDSAFGDTAPRKTTAVILQELISALTTERPSHWDQLVYGVNNRDSYLRSDNQQLDDKTFAAFQAKPKSTKISVGYLPNGEHLSPGSVLDASFSNDSFASSSLDDGSRCNLGMESTEYYEGQRQLETDADLLDSACSLSIGKFYRESVTNLLNNISVVFSAINLADGHLKGRKLTHAKEVILNAELVFVNAALPDAVVNGGFSISHFVLNELELLASVMRTNFSGFVAFDINNKEGNQLKGFVFDCVIEYLESRFARYSNSGFNAWTRLPLRMKTEMLICEIVEEVGRWAGLAGLMVDELIEHEMSRSFGKWTDFELEAFETGTEIDQQILQSLITEVAVDFMCSSASEGC</sequence>
<dbReference type="InterPro" id="IPR025486">
    <property type="entry name" value="DUF4378"/>
</dbReference>
<protein>
    <recommendedName>
        <fullName evidence="6">DUF4378 domain-containing protein</fullName>
    </recommendedName>
</protein>
<organism evidence="4 5">
    <name type="scientific">Coffea canephora</name>
    <name type="common">Robusta coffee</name>
    <dbReference type="NCBI Taxonomy" id="49390"/>
    <lineage>
        <taxon>Eukaryota</taxon>
        <taxon>Viridiplantae</taxon>
        <taxon>Streptophyta</taxon>
        <taxon>Embryophyta</taxon>
        <taxon>Tracheophyta</taxon>
        <taxon>Spermatophyta</taxon>
        <taxon>Magnoliopsida</taxon>
        <taxon>eudicotyledons</taxon>
        <taxon>Gunneridae</taxon>
        <taxon>Pentapetalae</taxon>
        <taxon>asterids</taxon>
        <taxon>lamiids</taxon>
        <taxon>Gentianales</taxon>
        <taxon>Rubiaceae</taxon>
        <taxon>Ixoroideae</taxon>
        <taxon>Gardenieae complex</taxon>
        <taxon>Bertiereae - Coffeeae clade</taxon>
        <taxon>Coffeeae</taxon>
        <taxon>Coffea</taxon>
    </lineage>
</organism>
<feature type="compositionally biased region" description="Polar residues" evidence="1">
    <location>
        <begin position="482"/>
        <end position="499"/>
    </location>
</feature>
<dbReference type="InParanoid" id="A0A068U3N6"/>
<dbReference type="OMA" id="SATCMNN"/>
<dbReference type="AlphaFoldDB" id="A0A068U3N6"/>
<evidence type="ECO:0000313" key="4">
    <source>
        <dbReference type="EMBL" id="CDP02769.1"/>
    </source>
</evidence>
<dbReference type="STRING" id="49390.A0A068U3N6"/>